<dbReference type="EMBL" id="KZ528898">
    <property type="protein sequence ID" value="PKU27301.1"/>
    <property type="molecule type" value="Genomic_DNA"/>
</dbReference>
<dbReference type="PROSITE" id="PS51257">
    <property type="entry name" value="PROKAR_LIPOPROTEIN"/>
    <property type="match status" value="1"/>
</dbReference>
<feature type="chain" id="PRO_5014189079" evidence="1">
    <location>
        <begin position="31"/>
        <end position="120"/>
    </location>
</feature>
<accession>A0A2I0T0H5</accession>
<protein>
    <submittedName>
        <fullName evidence="2">Uncharacterized protein</fullName>
    </submittedName>
</protein>
<reference evidence="3" key="1">
    <citation type="submission" date="2017-11" db="EMBL/GenBank/DDBJ databases">
        <authorList>
            <person name="Lima N.C."/>
            <person name="Parody-Merino A.M."/>
            <person name="Battley P.F."/>
            <person name="Fidler A.E."/>
            <person name="Prosdocimi F."/>
        </authorList>
    </citation>
    <scope>NUCLEOTIDE SEQUENCE [LARGE SCALE GENOMIC DNA]</scope>
</reference>
<reference evidence="3" key="2">
    <citation type="submission" date="2017-12" db="EMBL/GenBank/DDBJ databases">
        <title>Genome sequence of the Bar-tailed Godwit (Limosa lapponica baueri).</title>
        <authorList>
            <person name="Lima N.C.B."/>
            <person name="Parody-Merino A.M."/>
            <person name="Battley P.F."/>
            <person name="Fidler A.E."/>
            <person name="Prosdocimi F."/>
        </authorList>
    </citation>
    <scope>NUCLEOTIDE SEQUENCE [LARGE SCALE GENOMIC DNA]</scope>
</reference>
<keyword evidence="3" id="KW-1185">Reference proteome</keyword>
<evidence type="ECO:0000313" key="2">
    <source>
        <dbReference type="EMBL" id="PKU27301.1"/>
    </source>
</evidence>
<evidence type="ECO:0000313" key="3">
    <source>
        <dbReference type="Proteomes" id="UP000233556"/>
    </source>
</evidence>
<proteinExistence type="predicted"/>
<dbReference type="OrthoDB" id="10067623at2759"/>
<name>A0A2I0T0H5_LIMLA</name>
<sequence length="120" mass="13442">MLISRSFTSLSVLGFLGCLFMMSLSACSYAREIAGTFGGGYLTIPMFLLETKKKPTKDIHHVSAQVNTEDGDCSQWKGYVRNDEDQERRDFRNVTSQGVSNGLLQVIKDQAPWGKKERTT</sequence>
<dbReference type="AlphaFoldDB" id="A0A2I0T0H5"/>
<dbReference type="Proteomes" id="UP000233556">
    <property type="component" value="Unassembled WGS sequence"/>
</dbReference>
<keyword evidence="1" id="KW-0732">Signal</keyword>
<gene>
    <name evidence="2" type="ORF">llap_22395</name>
</gene>
<evidence type="ECO:0000256" key="1">
    <source>
        <dbReference type="SAM" id="SignalP"/>
    </source>
</evidence>
<organism evidence="2 3">
    <name type="scientific">Limosa lapponica baueri</name>
    <dbReference type="NCBI Taxonomy" id="1758121"/>
    <lineage>
        <taxon>Eukaryota</taxon>
        <taxon>Metazoa</taxon>
        <taxon>Chordata</taxon>
        <taxon>Craniata</taxon>
        <taxon>Vertebrata</taxon>
        <taxon>Euteleostomi</taxon>
        <taxon>Archelosauria</taxon>
        <taxon>Archosauria</taxon>
        <taxon>Dinosauria</taxon>
        <taxon>Saurischia</taxon>
        <taxon>Theropoda</taxon>
        <taxon>Coelurosauria</taxon>
        <taxon>Aves</taxon>
        <taxon>Neognathae</taxon>
        <taxon>Neoaves</taxon>
        <taxon>Charadriiformes</taxon>
        <taxon>Scolopacidae</taxon>
        <taxon>Limosa</taxon>
    </lineage>
</organism>
<feature type="signal peptide" evidence="1">
    <location>
        <begin position="1"/>
        <end position="30"/>
    </location>
</feature>